<keyword evidence="5 9" id="KW-0560">Oxidoreductase</keyword>
<dbReference type="GO" id="GO:0016705">
    <property type="term" value="F:oxidoreductase activity, acting on paired donors, with incorporation or reduction of molecular oxygen"/>
    <property type="evidence" value="ECO:0007669"/>
    <property type="project" value="InterPro"/>
</dbReference>
<name>A0A6P5GI90_ANACO</name>
<dbReference type="GO" id="GO:0020037">
    <property type="term" value="F:heme binding"/>
    <property type="evidence" value="ECO:0007669"/>
    <property type="project" value="InterPro"/>
</dbReference>
<keyword evidence="11" id="KW-1185">Reference proteome</keyword>
<proteinExistence type="inferred from homology"/>
<comment type="similarity">
    <text evidence="2 9">Belongs to the cytochrome P450 family.</text>
</comment>
<keyword evidence="6 8" id="KW-0408">Iron</keyword>
<evidence type="ECO:0000256" key="3">
    <source>
        <dbReference type="ARBA" id="ARBA00022617"/>
    </source>
</evidence>
<protein>
    <submittedName>
        <fullName evidence="12">Cytochrome P450 71A9-like</fullName>
    </submittedName>
</protein>
<keyword evidence="10" id="KW-1133">Transmembrane helix</keyword>
<reference evidence="11" key="1">
    <citation type="journal article" date="2015" name="Nat. Genet.">
        <title>The pineapple genome and the evolution of CAM photosynthesis.</title>
        <authorList>
            <person name="Ming R."/>
            <person name="VanBuren R."/>
            <person name="Wai C.M."/>
            <person name="Tang H."/>
            <person name="Schatz M.C."/>
            <person name="Bowers J.E."/>
            <person name="Lyons E."/>
            <person name="Wang M.L."/>
            <person name="Chen J."/>
            <person name="Biggers E."/>
            <person name="Zhang J."/>
            <person name="Huang L."/>
            <person name="Zhang L."/>
            <person name="Miao W."/>
            <person name="Zhang J."/>
            <person name="Ye Z."/>
            <person name="Miao C."/>
            <person name="Lin Z."/>
            <person name="Wang H."/>
            <person name="Zhou H."/>
            <person name="Yim W.C."/>
            <person name="Priest H.D."/>
            <person name="Zheng C."/>
            <person name="Woodhouse M."/>
            <person name="Edger P.P."/>
            <person name="Guyot R."/>
            <person name="Guo H.B."/>
            <person name="Guo H."/>
            <person name="Zheng G."/>
            <person name="Singh R."/>
            <person name="Sharma A."/>
            <person name="Min X."/>
            <person name="Zheng Y."/>
            <person name="Lee H."/>
            <person name="Gurtowski J."/>
            <person name="Sedlazeck F.J."/>
            <person name="Harkess A."/>
            <person name="McKain M.R."/>
            <person name="Liao Z."/>
            <person name="Fang J."/>
            <person name="Liu J."/>
            <person name="Zhang X."/>
            <person name="Zhang Q."/>
            <person name="Hu W."/>
            <person name="Qin Y."/>
            <person name="Wang K."/>
            <person name="Chen L.Y."/>
            <person name="Shirley N."/>
            <person name="Lin Y.R."/>
            <person name="Liu L.Y."/>
            <person name="Hernandez A.G."/>
            <person name="Wright C.L."/>
            <person name="Bulone V."/>
            <person name="Tuskan G.A."/>
            <person name="Heath K."/>
            <person name="Zee F."/>
            <person name="Moore P.H."/>
            <person name="Sunkar R."/>
            <person name="Leebens-Mack J.H."/>
            <person name="Mockler T."/>
            <person name="Bennetzen J.L."/>
            <person name="Freeling M."/>
            <person name="Sankoff D."/>
            <person name="Paterson A.H."/>
            <person name="Zhu X."/>
            <person name="Yang X."/>
            <person name="Smith J.A."/>
            <person name="Cushman J.C."/>
            <person name="Paull R.E."/>
            <person name="Yu Q."/>
        </authorList>
    </citation>
    <scope>NUCLEOTIDE SEQUENCE [LARGE SCALE GENOMIC DNA]</scope>
    <source>
        <strain evidence="11">cv. F153</strain>
    </source>
</reference>
<dbReference type="PRINTS" id="PR00463">
    <property type="entry name" value="EP450I"/>
</dbReference>
<dbReference type="RefSeq" id="XP_020107492.1">
    <property type="nucleotide sequence ID" value="XM_020251903.1"/>
</dbReference>
<keyword evidence="3 8" id="KW-0349">Heme</keyword>
<dbReference type="PROSITE" id="PS00086">
    <property type="entry name" value="CYTOCHROME_P450"/>
    <property type="match status" value="1"/>
</dbReference>
<evidence type="ECO:0000256" key="4">
    <source>
        <dbReference type="ARBA" id="ARBA00022723"/>
    </source>
</evidence>
<keyword evidence="4 8" id="KW-0479">Metal-binding</keyword>
<dbReference type="GO" id="GO:0005506">
    <property type="term" value="F:iron ion binding"/>
    <property type="evidence" value="ECO:0007669"/>
    <property type="project" value="InterPro"/>
</dbReference>
<dbReference type="PRINTS" id="PR00385">
    <property type="entry name" value="P450"/>
</dbReference>
<gene>
    <name evidence="12" type="primary">LOC109723513</name>
</gene>
<evidence type="ECO:0000256" key="1">
    <source>
        <dbReference type="ARBA" id="ARBA00001971"/>
    </source>
</evidence>
<dbReference type="GeneID" id="109723513"/>
<evidence type="ECO:0000313" key="11">
    <source>
        <dbReference type="Proteomes" id="UP000515123"/>
    </source>
</evidence>
<evidence type="ECO:0000256" key="8">
    <source>
        <dbReference type="PIRSR" id="PIRSR602401-1"/>
    </source>
</evidence>
<dbReference type="OrthoDB" id="2789670at2759"/>
<dbReference type="Pfam" id="PF00067">
    <property type="entry name" value="p450"/>
    <property type="match status" value="1"/>
</dbReference>
<dbReference type="InterPro" id="IPR036396">
    <property type="entry name" value="Cyt_P450_sf"/>
</dbReference>
<evidence type="ECO:0000256" key="7">
    <source>
        <dbReference type="ARBA" id="ARBA00023033"/>
    </source>
</evidence>
<sequence>MCAQKFLLVHARHHISTNTSSSASIMPLLPYLLLILLLLSVPFFLSLFGKKNPPLPGPKKLPIIGNLHQLGAHPHDSLRRLAAAHGPVIFLRLGSVPAVVVSSAEALREIFTRGHDLALSGRPALHAAGRLSYGGVNVSFAPYGEYWRQARRVCVLELLSLRRVQSFMHVREQEVALLLQTIISSASLVPVNLSELLHALTNKIMVRVAFGEKFATGDYSRSGGRFGGVFERTQNNLGALFVADYFPRLGWVDALRGLRGRLEKNFQELDEFYEEVIEEHLGGHWPDPEHEDLVHVLLRLNKDSAPGSAFSSRDHIKGILTDMFIAGTDTSSATLSWTMTQLMKNPSKMKKLQQELREIIGNKGKVEEADLHRLTYLKLVIKEVLRLHPPAPLLVPRETIEKCTIKGYEVPLNTRVLINAKAIGLDPNSWENPNEFRPERFIDNDVDFRGQDFSLVPFGVGRRSCPGISFALVVVELALANLLYCFDWEFPFGVKKEDLDLEEAVGLTIHRKNPLYLVAKPIYVT</sequence>
<evidence type="ECO:0000256" key="2">
    <source>
        <dbReference type="ARBA" id="ARBA00010617"/>
    </source>
</evidence>
<feature type="binding site" description="axial binding residue" evidence="8">
    <location>
        <position position="465"/>
    </location>
    <ligand>
        <name>heme</name>
        <dbReference type="ChEBI" id="CHEBI:30413"/>
    </ligand>
    <ligandPart>
        <name>Fe</name>
        <dbReference type="ChEBI" id="CHEBI:18248"/>
    </ligandPart>
</feature>
<dbReference type="InterPro" id="IPR002401">
    <property type="entry name" value="Cyt_P450_E_grp-I"/>
</dbReference>
<dbReference type="GO" id="GO:0004497">
    <property type="term" value="F:monooxygenase activity"/>
    <property type="evidence" value="ECO:0007669"/>
    <property type="project" value="UniProtKB-KW"/>
</dbReference>
<dbReference type="CDD" id="cd11072">
    <property type="entry name" value="CYP71-like"/>
    <property type="match status" value="1"/>
</dbReference>
<organism evidence="11 12">
    <name type="scientific">Ananas comosus</name>
    <name type="common">Pineapple</name>
    <name type="synonym">Ananas ananas</name>
    <dbReference type="NCBI Taxonomy" id="4615"/>
    <lineage>
        <taxon>Eukaryota</taxon>
        <taxon>Viridiplantae</taxon>
        <taxon>Streptophyta</taxon>
        <taxon>Embryophyta</taxon>
        <taxon>Tracheophyta</taxon>
        <taxon>Spermatophyta</taxon>
        <taxon>Magnoliopsida</taxon>
        <taxon>Liliopsida</taxon>
        <taxon>Poales</taxon>
        <taxon>Bromeliaceae</taxon>
        <taxon>Bromelioideae</taxon>
        <taxon>Ananas</taxon>
    </lineage>
</organism>
<feature type="transmembrane region" description="Helical" evidence="10">
    <location>
        <begin position="28"/>
        <end position="49"/>
    </location>
</feature>
<dbReference type="InterPro" id="IPR001128">
    <property type="entry name" value="Cyt_P450"/>
</dbReference>
<evidence type="ECO:0000313" key="12">
    <source>
        <dbReference type="RefSeq" id="XP_020107492.1"/>
    </source>
</evidence>
<dbReference type="PANTHER" id="PTHR47955:SF19">
    <property type="entry name" value="CYTOCHROME P450 71A9-LIKE ISOFORM X1"/>
    <property type="match status" value="1"/>
</dbReference>
<dbReference type="Gene3D" id="1.10.630.10">
    <property type="entry name" value="Cytochrome P450"/>
    <property type="match status" value="1"/>
</dbReference>
<evidence type="ECO:0000256" key="10">
    <source>
        <dbReference type="SAM" id="Phobius"/>
    </source>
</evidence>
<evidence type="ECO:0000256" key="9">
    <source>
        <dbReference type="RuleBase" id="RU000461"/>
    </source>
</evidence>
<evidence type="ECO:0000256" key="6">
    <source>
        <dbReference type="ARBA" id="ARBA00023004"/>
    </source>
</evidence>
<keyword evidence="7 9" id="KW-0503">Monooxygenase</keyword>
<comment type="cofactor">
    <cofactor evidence="1 8">
        <name>heme</name>
        <dbReference type="ChEBI" id="CHEBI:30413"/>
    </cofactor>
</comment>
<dbReference type="AlphaFoldDB" id="A0A6P5GI90"/>
<dbReference type="PANTHER" id="PTHR47955">
    <property type="entry name" value="CYTOCHROME P450 FAMILY 71 PROTEIN"/>
    <property type="match status" value="1"/>
</dbReference>
<dbReference type="InterPro" id="IPR017972">
    <property type="entry name" value="Cyt_P450_CS"/>
</dbReference>
<dbReference type="FunFam" id="1.10.630.10:FF:000011">
    <property type="entry name" value="Cytochrome P450 83B1"/>
    <property type="match status" value="1"/>
</dbReference>
<dbReference type="Proteomes" id="UP000515123">
    <property type="component" value="Linkage group 17"/>
</dbReference>
<accession>A0A6P5GI90</accession>
<dbReference type="SUPFAM" id="SSF48264">
    <property type="entry name" value="Cytochrome P450"/>
    <property type="match status" value="1"/>
</dbReference>
<reference evidence="12" key="2">
    <citation type="submission" date="2025-08" db="UniProtKB">
        <authorList>
            <consortium name="RefSeq"/>
        </authorList>
    </citation>
    <scope>IDENTIFICATION</scope>
    <source>
        <tissue evidence="12">Leaf</tissue>
    </source>
</reference>
<keyword evidence="10" id="KW-0472">Membrane</keyword>
<evidence type="ECO:0000256" key="5">
    <source>
        <dbReference type="ARBA" id="ARBA00023002"/>
    </source>
</evidence>
<keyword evidence="10" id="KW-0812">Transmembrane</keyword>